<dbReference type="NCBIfam" id="TIGR03936">
    <property type="entry name" value="sam_1_link_chp"/>
    <property type="match status" value="1"/>
</dbReference>
<feature type="domain" description="DUF2344" evidence="2">
    <location>
        <begin position="2"/>
        <end position="184"/>
    </location>
</feature>
<dbReference type="InterPro" id="IPR018768">
    <property type="entry name" value="DUF2344"/>
</dbReference>
<proteinExistence type="predicted"/>
<evidence type="ECO:0000256" key="1">
    <source>
        <dbReference type="SAM" id="MobiDB-lite"/>
    </source>
</evidence>
<dbReference type="EMBL" id="PVXM01000006">
    <property type="protein sequence ID" value="PRR74976.1"/>
    <property type="molecule type" value="Genomic_DNA"/>
</dbReference>
<comment type="caution">
    <text evidence="3">The sequence shown here is derived from an EMBL/GenBank/DDBJ whole genome shotgun (WGS) entry which is preliminary data.</text>
</comment>
<reference evidence="3 4" key="1">
    <citation type="submission" date="2018-03" db="EMBL/GenBank/DDBJ databases">
        <title>Genome sequence of Moorella humiferrea DSM 23265.</title>
        <authorList>
            <person name="Poehlein A."/>
            <person name="Daniel R."/>
        </authorList>
    </citation>
    <scope>NUCLEOTIDE SEQUENCE [LARGE SCALE GENOMIC DNA]</scope>
    <source>
        <strain evidence="3 4">DSM 23265</strain>
    </source>
</reference>
<accession>A0A2T0AWA0</accession>
<keyword evidence="4" id="KW-1185">Reference proteome</keyword>
<feature type="region of interest" description="Disordered" evidence="1">
    <location>
        <begin position="216"/>
        <end position="236"/>
    </location>
</feature>
<dbReference type="Proteomes" id="UP000238415">
    <property type="component" value="Unassembled WGS sequence"/>
</dbReference>
<gene>
    <name evidence="3" type="ORF">MOHU_04760</name>
</gene>
<name>A0A2T0AWA0_9FIRM</name>
<sequence>MRFRIKYRKGGWTVYLGHLEMLRLWQRAMRRAGLPLAYSRGFNPHPRLSFGPALAVGIEGLAEYLDVELAHPLSDEEIKERLGAELPVGLELILVLSVPEGAPALTSVINAAAYRVSWDEPKDAETIRERVSALLAAPVIEVVRSSKEGTGVKDIRPGVYRLDVLDNGFLDMLLECSAKGVVRPEEVLQALALEGTYRLTRTGLFIRQNGRLLTPEEFVEPPSPARGRHRSAVTRR</sequence>
<dbReference type="AlphaFoldDB" id="A0A2T0AWA0"/>
<dbReference type="RefSeq" id="WP_106004502.1">
    <property type="nucleotide sequence ID" value="NZ_CP136419.1"/>
</dbReference>
<protein>
    <recommendedName>
        <fullName evidence="2">DUF2344 domain-containing protein</fullName>
    </recommendedName>
</protein>
<evidence type="ECO:0000313" key="4">
    <source>
        <dbReference type="Proteomes" id="UP000238415"/>
    </source>
</evidence>
<organism evidence="3 4">
    <name type="scientific">Neomoorella humiferrea</name>
    <dbReference type="NCBI Taxonomy" id="676965"/>
    <lineage>
        <taxon>Bacteria</taxon>
        <taxon>Bacillati</taxon>
        <taxon>Bacillota</taxon>
        <taxon>Clostridia</taxon>
        <taxon>Neomoorellales</taxon>
        <taxon>Neomoorellaceae</taxon>
        <taxon>Neomoorella</taxon>
    </lineage>
</organism>
<evidence type="ECO:0000313" key="3">
    <source>
        <dbReference type="EMBL" id="PRR74976.1"/>
    </source>
</evidence>
<feature type="compositionally biased region" description="Basic residues" evidence="1">
    <location>
        <begin position="226"/>
        <end position="236"/>
    </location>
</feature>
<dbReference type="Pfam" id="PF10105">
    <property type="entry name" value="DUF2344"/>
    <property type="match status" value="1"/>
</dbReference>
<evidence type="ECO:0000259" key="2">
    <source>
        <dbReference type="Pfam" id="PF10105"/>
    </source>
</evidence>
<dbReference type="OrthoDB" id="9780488at2"/>